<sequence>MSILKELNLIADMCSIPVETGVFSGVPPDVYLVITPLVDLFEVHADNKPEYEVQEVRLSLFVKGNYIGIKNNLVRTLLGADFTITDRRYIGHEDDTGYHHYAIDVAKPYEFKLEMEE</sequence>
<reference evidence="1 2" key="1">
    <citation type="submission" date="2016-09" db="EMBL/GenBank/DDBJ databases">
        <title>Genomic analysis reveals versatility of anaerobic energy metabolism of Geosporobacter ferrireducens IRF9 of phylum Firmicutes.</title>
        <authorList>
            <person name="Kim S.-J."/>
        </authorList>
    </citation>
    <scope>NUCLEOTIDE SEQUENCE [LARGE SCALE GENOMIC DNA]</scope>
    <source>
        <strain evidence="1 2">IRF9</strain>
    </source>
</reference>
<name>A0A1D8GMY9_9FIRM</name>
<dbReference type="AlphaFoldDB" id="A0A1D8GMY9"/>
<dbReference type="RefSeq" id="WP_069980583.1">
    <property type="nucleotide sequence ID" value="NZ_CP017269.1"/>
</dbReference>
<dbReference type="STRING" id="1424294.Gferi_23610"/>
<evidence type="ECO:0000313" key="1">
    <source>
        <dbReference type="EMBL" id="AOT72268.1"/>
    </source>
</evidence>
<keyword evidence="2" id="KW-1185">Reference proteome</keyword>
<evidence type="ECO:0008006" key="3">
    <source>
        <dbReference type="Google" id="ProtNLM"/>
    </source>
</evidence>
<dbReference type="KEGG" id="gfe:Gferi_23610"/>
<organism evidence="1 2">
    <name type="scientific">Geosporobacter ferrireducens</name>
    <dbReference type="NCBI Taxonomy" id="1424294"/>
    <lineage>
        <taxon>Bacteria</taxon>
        <taxon>Bacillati</taxon>
        <taxon>Bacillota</taxon>
        <taxon>Clostridia</taxon>
        <taxon>Peptostreptococcales</taxon>
        <taxon>Thermotaleaceae</taxon>
        <taxon>Geosporobacter</taxon>
    </lineage>
</organism>
<proteinExistence type="predicted"/>
<dbReference type="EMBL" id="CP017269">
    <property type="protein sequence ID" value="AOT72268.1"/>
    <property type="molecule type" value="Genomic_DNA"/>
</dbReference>
<dbReference type="OrthoDB" id="4425335at2"/>
<accession>A0A1D8GMY9</accession>
<protein>
    <recommendedName>
        <fullName evidence="3">Phage protein</fullName>
    </recommendedName>
</protein>
<dbReference type="Proteomes" id="UP000095743">
    <property type="component" value="Chromosome"/>
</dbReference>
<evidence type="ECO:0000313" key="2">
    <source>
        <dbReference type="Proteomes" id="UP000095743"/>
    </source>
</evidence>
<gene>
    <name evidence="1" type="ORF">Gferi_23610</name>
</gene>